<dbReference type="Proteomes" id="UP001319180">
    <property type="component" value="Unassembled WGS sequence"/>
</dbReference>
<proteinExistence type="predicted"/>
<reference evidence="2 3" key="1">
    <citation type="submission" date="2021-05" db="EMBL/GenBank/DDBJ databases">
        <title>A Polyphasic approach of four new species of the genus Ohtaekwangia: Ohtaekwangia histidinii sp. nov., Ohtaekwangia cretensis sp. nov., Ohtaekwangia indiensis sp. nov., Ohtaekwangia reichenbachii sp. nov. from diverse environment.</title>
        <authorList>
            <person name="Octaviana S."/>
        </authorList>
    </citation>
    <scope>NUCLEOTIDE SEQUENCE [LARGE SCALE GENOMIC DNA]</scope>
    <source>
        <strain evidence="2 3">PWU37</strain>
    </source>
</reference>
<keyword evidence="3" id="KW-1185">Reference proteome</keyword>
<dbReference type="PROSITE" id="PS51257">
    <property type="entry name" value="PROKAR_LIPOPROTEIN"/>
    <property type="match status" value="1"/>
</dbReference>
<evidence type="ECO:0000313" key="2">
    <source>
        <dbReference type="EMBL" id="MBT1688970.1"/>
    </source>
</evidence>
<gene>
    <name evidence="2" type="ORF">KK078_20565</name>
</gene>
<evidence type="ECO:0000313" key="3">
    <source>
        <dbReference type="Proteomes" id="UP001319180"/>
    </source>
</evidence>
<dbReference type="RefSeq" id="WP_254092196.1">
    <property type="nucleotide sequence ID" value="NZ_JAHESC010000033.1"/>
</dbReference>
<name>A0AAP2GJX1_9BACT</name>
<dbReference type="AlphaFoldDB" id="A0AAP2GJX1"/>
<dbReference type="InterPro" id="IPR025970">
    <property type="entry name" value="SusE"/>
</dbReference>
<feature type="domain" description="SusE outer membrane protein" evidence="1">
    <location>
        <begin position="38"/>
        <end position="125"/>
    </location>
</feature>
<sequence>MEKHQKRNIGIAAILLLSIAIGSCSKDLDAPEPTPLTTGTLSTSKSEVVIDMTQPSDEAVKFTWSAEKNTLVAYKIIFTAGSKTDSVDVAANTVDKGFSNTELNDILVDNLDLEIDKPASVSVQVHAKVTINDREASSNVVTISATPAMKEG</sequence>
<evidence type="ECO:0000259" key="1">
    <source>
        <dbReference type="Pfam" id="PF14292"/>
    </source>
</evidence>
<organism evidence="2 3">
    <name type="scientific">Dawidia soli</name>
    <dbReference type="NCBI Taxonomy" id="2782352"/>
    <lineage>
        <taxon>Bacteria</taxon>
        <taxon>Pseudomonadati</taxon>
        <taxon>Bacteroidota</taxon>
        <taxon>Cytophagia</taxon>
        <taxon>Cytophagales</taxon>
        <taxon>Chryseotaleaceae</taxon>
        <taxon>Dawidia</taxon>
    </lineage>
</organism>
<dbReference type="Pfam" id="PF14292">
    <property type="entry name" value="SusE"/>
    <property type="match status" value="1"/>
</dbReference>
<comment type="caution">
    <text evidence="2">The sequence shown here is derived from an EMBL/GenBank/DDBJ whole genome shotgun (WGS) entry which is preliminary data.</text>
</comment>
<protein>
    <submittedName>
        <fullName evidence="2">SusE domain-containing protein</fullName>
    </submittedName>
</protein>
<dbReference type="EMBL" id="JAHESC010000033">
    <property type="protein sequence ID" value="MBT1688970.1"/>
    <property type="molecule type" value="Genomic_DNA"/>
</dbReference>
<accession>A0AAP2GJX1</accession>